<name>A0ACB9QUJ3_9MYRT</name>
<gene>
    <name evidence="1" type="ORF">MLD38_018683</name>
</gene>
<proteinExistence type="predicted"/>
<organism evidence="1 2">
    <name type="scientific">Melastoma candidum</name>
    <dbReference type="NCBI Taxonomy" id="119954"/>
    <lineage>
        <taxon>Eukaryota</taxon>
        <taxon>Viridiplantae</taxon>
        <taxon>Streptophyta</taxon>
        <taxon>Embryophyta</taxon>
        <taxon>Tracheophyta</taxon>
        <taxon>Spermatophyta</taxon>
        <taxon>Magnoliopsida</taxon>
        <taxon>eudicotyledons</taxon>
        <taxon>Gunneridae</taxon>
        <taxon>Pentapetalae</taxon>
        <taxon>rosids</taxon>
        <taxon>malvids</taxon>
        <taxon>Myrtales</taxon>
        <taxon>Melastomataceae</taxon>
        <taxon>Melastomatoideae</taxon>
        <taxon>Melastomateae</taxon>
        <taxon>Melastoma</taxon>
    </lineage>
</organism>
<keyword evidence="2" id="KW-1185">Reference proteome</keyword>
<evidence type="ECO:0000313" key="1">
    <source>
        <dbReference type="EMBL" id="KAI4370320.1"/>
    </source>
</evidence>
<comment type="caution">
    <text evidence="1">The sequence shown here is derived from an EMBL/GenBank/DDBJ whole genome shotgun (WGS) entry which is preliminary data.</text>
</comment>
<protein>
    <submittedName>
        <fullName evidence="1">Uncharacterized protein</fullName>
    </submittedName>
</protein>
<sequence>MARLHYFFVAAVSLALHMGCDVVSGSDTDFLSRICNGNIFPGYWHEKDYPETLVQKIVDNTPDADGHEYYTHDKYYSVDFCGHGVCTAGMSREDCSTCLKAARDNLWGKCNKATVGAQVQLRGCRIRYEEYHFNNDG</sequence>
<reference evidence="2" key="1">
    <citation type="journal article" date="2023" name="Front. Plant Sci.">
        <title>Chromosomal-level genome assembly of Melastoma candidum provides insights into trichome evolution.</title>
        <authorList>
            <person name="Zhong Y."/>
            <person name="Wu W."/>
            <person name="Sun C."/>
            <person name="Zou P."/>
            <person name="Liu Y."/>
            <person name="Dai S."/>
            <person name="Zhou R."/>
        </authorList>
    </citation>
    <scope>NUCLEOTIDE SEQUENCE [LARGE SCALE GENOMIC DNA]</scope>
</reference>
<dbReference type="Proteomes" id="UP001057402">
    <property type="component" value="Chromosome 5"/>
</dbReference>
<dbReference type="EMBL" id="CM042884">
    <property type="protein sequence ID" value="KAI4370320.1"/>
    <property type="molecule type" value="Genomic_DNA"/>
</dbReference>
<accession>A0ACB9QUJ3</accession>
<evidence type="ECO:0000313" key="2">
    <source>
        <dbReference type="Proteomes" id="UP001057402"/>
    </source>
</evidence>